<reference evidence="2" key="2">
    <citation type="submission" date="2023-06" db="EMBL/GenBank/DDBJ databases">
        <authorList>
            <consortium name="Lawrence Berkeley National Laboratory"/>
            <person name="Haridas S."/>
            <person name="Hensen N."/>
            <person name="Bonometti L."/>
            <person name="Westerberg I."/>
            <person name="Brannstrom I.O."/>
            <person name="Guillou S."/>
            <person name="Cros-Aarteil S."/>
            <person name="Calhoun S."/>
            <person name="Kuo A."/>
            <person name="Mondo S."/>
            <person name="Pangilinan J."/>
            <person name="Riley R."/>
            <person name="Labutti K."/>
            <person name="Andreopoulos B."/>
            <person name="Lipzen A."/>
            <person name="Chen C."/>
            <person name="Yanf M."/>
            <person name="Daum C."/>
            <person name="Ng V."/>
            <person name="Clum A."/>
            <person name="Steindorff A."/>
            <person name="Ohm R."/>
            <person name="Martin F."/>
            <person name="Silar P."/>
            <person name="Natvig D."/>
            <person name="Lalanne C."/>
            <person name="Gautier V."/>
            <person name="Ament-Velasquez S.L."/>
            <person name="Kruys A."/>
            <person name="Hutchinson M.I."/>
            <person name="Powell A.J."/>
            <person name="Barry K."/>
            <person name="Miller A.N."/>
            <person name="Grigoriev I.V."/>
            <person name="Debuchy R."/>
            <person name="Gladieux P."/>
            <person name="Thoren M.H."/>
            <person name="Johannesson H."/>
        </authorList>
    </citation>
    <scope>NUCLEOTIDE SEQUENCE</scope>
    <source>
        <strain evidence="2">CBS 958.72</strain>
    </source>
</reference>
<name>A0AAE0KMS9_9PEZI</name>
<comment type="caution">
    <text evidence="2">The sequence shown here is derived from an EMBL/GenBank/DDBJ whole genome shotgun (WGS) entry which is preliminary data.</text>
</comment>
<keyword evidence="3" id="KW-1185">Reference proteome</keyword>
<evidence type="ECO:0008006" key="4">
    <source>
        <dbReference type="Google" id="ProtNLM"/>
    </source>
</evidence>
<sequence length="86" mass="9771">MTGVSLLLMLLHFFCKARYAKRFGWDDHLLIVINEDRTVISRTCPARGTTPARFLISLPLCLSPQVAQPPTLTKGDRYPPRVRCKT</sequence>
<gene>
    <name evidence="2" type="ORF">B0T24DRAFT_145158</name>
</gene>
<evidence type="ECO:0000313" key="2">
    <source>
        <dbReference type="EMBL" id="KAK3379072.1"/>
    </source>
</evidence>
<dbReference type="EMBL" id="JAULSN010000002">
    <property type="protein sequence ID" value="KAK3379072.1"/>
    <property type="molecule type" value="Genomic_DNA"/>
</dbReference>
<evidence type="ECO:0000313" key="3">
    <source>
        <dbReference type="Proteomes" id="UP001287356"/>
    </source>
</evidence>
<organism evidence="2 3">
    <name type="scientific">Lasiosphaeria ovina</name>
    <dbReference type="NCBI Taxonomy" id="92902"/>
    <lineage>
        <taxon>Eukaryota</taxon>
        <taxon>Fungi</taxon>
        <taxon>Dikarya</taxon>
        <taxon>Ascomycota</taxon>
        <taxon>Pezizomycotina</taxon>
        <taxon>Sordariomycetes</taxon>
        <taxon>Sordariomycetidae</taxon>
        <taxon>Sordariales</taxon>
        <taxon>Lasiosphaeriaceae</taxon>
        <taxon>Lasiosphaeria</taxon>
    </lineage>
</organism>
<keyword evidence="1" id="KW-0732">Signal</keyword>
<protein>
    <recommendedName>
        <fullName evidence="4">Secreted protein</fullName>
    </recommendedName>
</protein>
<dbReference type="Proteomes" id="UP001287356">
    <property type="component" value="Unassembled WGS sequence"/>
</dbReference>
<feature type="chain" id="PRO_5042024674" description="Secreted protein" evidence="1">
    <location>
        <begin position="21"/>
        <end position="86"/>
    </location>
</feature>
<proteinExistence type="predicted"/>
<reference evidence="2" key="1">
    <citation type="journal article" date="2023" name="Mol. Phylogenet. Evol.">
        <title>Genome-scale phylogeny and comparative genomics of the fungal order Sordariales.</title>
        <authorList>
            <person name="Hensen N."/>
            <person name="Bonometti L."/>
            <person name="Westerberg I."/>
            <person name="Brannstrom I.O."/>
            <person name="Guillou S."/>
            <person name="Cros-Aarteil S."/>
            <person name="Calhoun S."/>
            <person name="Haridas S."/>
            <person name="Kuo A."/>
            <person name="Mondo S."/>
            <person name="Pangilinan J."/>
            <person name="Riley R."/>
            <person name="LaButti K."/>
            <person name="Andreopoulos B."/>
            <person name="Lipzen A."/>
            <person name="Chen C."/>
            <person name="Yan M."/>
            <person name="Daum C."/>
            <person name="Ng V."/>
            <person name="Clum A."/>
            <person name="Steindorff A."/>
            <person name="Ohm R.A."/>
            <person name="Martin F."/>
            <person name="Silar P."/>
            <person name="Natvig D.O."/>
            <person name="Lalanne C."/>
            <person name="Gautier V."/>
            <person name="Ament-Velasquez S.L."/>
            <person name="Kruys A."/>
            <person name="Hutchinson M.I."/>
            <person name="Powell A.J."/>
            <person name="Barry K."/>
            <person name="Miller A.N."/>
            <person name="Grigoriev I.V."/>
            <person name="Debuchy R."/>
            <person name="Gladieux P."/>
            <person name="Hiltunen Thoren M."/>
            <person name="Johannesson H."/>
        </authorList>
    </citation>
    <scope>NUCLEOTIDE SEQUENCE</scope>
    <source>
        <strain evidence="2">CBS 958.72</strain>
    </source>
</reference>
<evidence type="ECO:0000256" key="1">
    <source>
        <dbReference type="SAM" id="SignalP"/>
    </source>
</evidence>
<feature type="signal peptide" evidence="1">
    <location>
        <begin position="1"/>
        <end position="20"/>
    </location>
</feature>
<accession>A0AAE0KMS9</accession>
<dbReference type="AlphaFoldDB" id="A0AAE0KMS9"/>